<dbReference type="Gene3D" id="1.20.1530.20">
    <property type="match status" value="1"/>
</dbReference>
<dbReference type="InterPro" id="IPR004710">
    <property type="entry name" value="Bilac:Na_transpt"/>
</dbReference>
<protein>
    <submittedName>
        <fullName evidence="6">Pantothenates transporter PanS</fullName>
    </submittedName>
</protein>
<feature type="transmembrane region" description="Helical" evidence="5">
    <location>
        <begin position="6"/>
        <end position="25"/>
    </location>
</feature>
<evidence type="ECO:0000256" key="2">
    <source>
        <dbReference type="ARBA" id="ARBA00022692"/>
    </source>
</evidence>
<feature type="transmembrane region" description="Helical" evidence="5">
    <location>
        <begin position="97"/>
        <end position="120"/>
    </location>
</feature>
<dbReference type="Proteomes" id="UP000838100">
    <property type="component" value="Unassembled WGS sequence"/>
</dbReference>
<dbReference type="EMBL" id="CAKLPX010000003">
    <property type="protein sequence ID" value="CAH0992660.1"/>
    <property type="molecule type" value="Genomic_DNA"/>
</dbReference>
<feature type="transmembrane region" description="Helical" evidence="5">
    <location>
        <begin position="37"/>
        <end position="59"/>
    </location>
</feature>
<dbReference type="RefSeq" id="WP_237445340.1">
    <property type="nucleotide sequence ID" value="NZ_CAKLPX010000003.1"/>
</dbReference>
<organism evidence="6 7">
    <name type="scientific">Sinobacterium norvegicum</name>
    <dbReference type="NCBI Taxonomy" id="1641715"/>
    <lineage>
        <taxon>Bacteria</taxon>
        <taxon>Pseudomonadati</taxon>
        <taxon>Pseudomonadota</taxon>
        <taxon>Gammaproteobacteria</taxon>
        <taxon>Cellvibrionales</taxon>
        <taxon>Spongiibacteraceae</taxon>
        <taxon>Sinobacterium</taxon>
    </lineage>
</organism>
<comment type="caution">
    <text evidence="6">The sequence shown here is derived from an EMBL/GenBank/DDBJ whole genome shotgun (WGS) entry which is preliminary data.</text>
</comment>
<dbReference type="PANTHER" id="PTHR10361:SF24">
    <property type="entry name" value="P3 PROTEIN"/>
    <property type="match status" value="1"/>
</dbReference>
<sequence length="284" mass="29878">MFELSQLLSLALILMMFAMGLGLAVGDFLGLFKAPKLVLTTVFGQLILLPIIAVAIGMIAGLTPALIVGLLLVALCPSGSTSNFLTKLGKGNAALSVTLTAVISLVTVFSLPLILLAAAPLLGYRQGSMSLSFVATVQDMALHTLLPVAAGMLFRALFTATARRIEPVVVLLSTMVFVVVIALLWQQNWSSITASFGRVGIAALAMLFCSLLLGLGLGVMIKTTSRNSFTMMLEVGIQNGALAFFIAVNLLKDMQLVAPATVYTVAMVLVALPIVLLRRASLRA</sequence>
<proteinExistence type="predicted"/>
<reference evidence="6" key="1">
    <citation type="submission" date="2021-12" db="EMBL/GenBank/DDBJ databases">
        <authorList>
            <person name="Rodrigo-Torres L."/>
            <person name="Arahal R. D."/>
            <person name="Lucena T."/>
        </authorList>
    </citation>
    <scope>NUCLEOTIDE SEQUENCE</scope>
    <source>
        <strain evidence="6">CECT 8267</strain>
    </source>
</reference>
<keyword evidence="4 5" id="KW-0472">Membrane</keyword>
<keyword evidence="3 5" id="KW-1133">Transmembrane helix</keyword>
<dbReference type="InterPro" id="IPR038770">
    <property type="entry name" value="Na+/solute_symporter_sf"/>
</dbReference>
<keyword evidence="2 5" id="KW-0812">Transmembrane</keyword>
<evidence type="ECO:0000256" key="3">
    <source>
        <dbReference type="ARBA" id="ARBA00022989"/>
    </source>
</evidence>
<evidence type="ECO:0000313" key="6">
    <source>
        <dbReference type="EMBL" id="CAH0992660.1"/>
    </source>
</evidence>
<feature type="transmembrane region" description="Helical" evidence="5">
    <location>
        <begin position="140"/>
        <end position="158"/>
    </location>
</feature>
<accession>A0ABM9AHQ5</accession>
<comment type="subcellular location">
    <subcellularLocation>
        <location evidence="1">Membrane</location>
        <topology evidence="1">Multi-pass membrane protein</topology>
    </subcellularLocation>
</comment>
<dbReference type="PANTHER" id="PTHR10361">
    <property type="entry name" value="SODIUM-BILE ACID COTRANSPORTER"/>
    <property type="match status" value="1"/>
</dbReference>
<feature type="transmembrane region" description="Helical" evidence="5">
    <location>
        <begin position="165"/>
        <end position="185"/>
    </location>
</feature>
<dbReference type="Pfam" id="PF01758">
    <property type="entry name" value="SBF"/>
    <property type="match status" value="1"/>
</dbReference>
<feature type="transmembrane region" description="Helical" evidence="5">
    <location>
        <begin position="197"/>
        <end position="219"/>
    </location>
</feature>
<evidence type="ECO:0000256" key="4">
    <source>
        <dbReference type="ARBA" id="ARBA00023136"/>
    </source>
</evidence>
<evidence type="ECO:0000313" key="7">
    <source>
        <dbReference type="Proteomes" id="UP000838100"/>
    </source>
</evidence>
<feature type="transmembrane region" description="Helical" evidence="5">
    <location>
        <begin position="65"/>
        <end position="85"/>
    </location>
</feature>
<feature type="transmembrane region" description="Helical" evidence="5">
    <location>
        <begin position="231"/>
        <end position="251"/>
    </location>
</feature>
<name>A0ABM9AHQ5_9GAMM</name>
<gene>
    <name evidence="6" type="primary">panS</name>
    <name evidence="6" type="ORF">SIN8267_02793</name>
</gene>
<feature type="transmembrane region" description="Helical" evidence="5">
    <location>
        <begin position="257"/>
        <end position="277"/>
    </location>
</feature>
<keyword evidence="7" id="KW-1185">Reference proteome</keyword>
<dbReference type="InterPro" id="IPR002657">
    <property type="entry name" value="BilAc:Na_symport/Acr3"/>
</dbReference>
<evidence type="ECO:0000256" key="5">
    <source>
        <dbReference type="SAM" id="Phobius"/>
    </source>
</evidence>
<evidence type="ECO:0000256" key="1">
    <source>
        <dbReference type="ARBA" id="ARBA00004141"/>
    </source>
</evidence>